<dbReference type="PROSITE" id="PS00108">
    <property type="entry name" value="PROTEIN_KINASE_ST"/>
    <property type="match status" value="1"/>
</dbReference>
<dbReference type="Gene3D" id="1.10.510.10">
    <property type="entry name" value="Transferase(Phosphotransferase) domain 1"/>
    <property type="match status" value="2"/>
</dbReference>
<dbReference type="InterPro" id="IPR008271">
    <property type="entry name" value="Ser/Thr_kinase_AS"/>
</dbReference>
<keyword evidence="3 8" id="KW-0067">ATP-binding</keyword>
<dbReference type="PANTHER" id="PTHR24056">
    <property type="entry name" value="CELL DIVISION PROTEIN KINASE"/>
    <property type="match status" value="1"/>
</dbReference>
<feature type="compositionally biased region" description="Basic residues" evidence="9">
    <location>
        <begin position="378"/>
        <end position="387"/>
    </location>
</feature>
<evidence type="ECO:0000256" key="9">
    <source>
        <dbReference type="SAM" id="MobiDB-lite"/>
    </source>
</evidence>
<evidence type="ECO:0000256" key="6">
    <source>
        <dbReference type="ARBA" id="ARBA00041902"/>
    </source>
</evidence>
<dbReference type="Gene3D" id="3.30.200.20">
    <property type="entry name" value="Phosphorylase Kinase, domain 1"/>
    <property type="match status" value="1"/>
</dbReference>
<evidence type="ECO:0000259" key="10">
    <source>
        <dbReference type="PROSITE" id="PS50011"/>
    </source>
</evidence>
<feature type="region of interest" description="Disordered" evidence="9">
    <location>
        <begin position="150"/>
        <end position="204"/>
    </location>
</feature>
<dbReference type="PROSITE" id="PS50011">
    <property type="entry name" value="PROTEIN_KINASE_DOM"/>
    <property type="match status" value="1"/>
</dbReference>
<feature type="binding site" evidence="8">
    <location>
        <position position="529"/>
    </location>
    <ligand>
        <name>ATP</name>
        <dbReference type="ChEBI" id="CHEBI:30616"/>
    </ligand>
</feature>
<evidence type="ECO:0000256" key="8">
    <source>
        <dbReference type="PROSITE-ProRule" id="PRU10141"/>
    </source>
</evidence>
<comment type="subunit">
    <text evidence="4">May form a complex composed of at least the catalytic subunit CRK2 and a cyclin.</text>
</comment>
<feature type="region of interest" description="Disordered" evidence="9">
    <location>
        <begin position="1161"/>
        <end position="1232"/>
    </location>
</feature>
<feature type="compositionally biased region" description="Low complexity" evidence="9">
    <location>
        <begin position="1016"/>
        <end position="1025"/>
    </location>
</feature>
<evidence type="ECO:0000256" key="7">
    <source>
        <dbReference type="ARBA" id="ARBA00042858"/>
    </source>
</evidence>
<gene>
    <name evidence="11" type="ORF">TGDOM2_253580</name>
</gene>
<dbReference type="InterPro" id="IPR011009">
    <property type="entry name" value="Kinase-like_dom_sf"/>
</dbReference>
<comment type="similarity">
    <text evidence="1">Belongs to the protein kinase superfamily. CMGC Ser/Thr protein kinase family. CDC2/CDKX subfamily.</text>
</comment>
<evidence type="ECO:0000313" key="11">
    <source>
        <dbReference type="EMBL" id="KFG35577.1"/>
    </source>
</evidence>
<comment type="caution">
    <text evidence="11">The sequence shown here is derived from an EMBL/GenBank/DDBJ whole genome shotgun (WGS) entry which is preliminary data.</text>
</comment>
<dbReference type="VEuPathDB" id="ToxoDB:TGDOM2_253580"/>
<feature type="compositionally biased region" description="Polar residues" evidence="9">
    <location>
        <begin position="174"/>
        <end position="191"/>
    </location>
</feature>
<organism evidence="11 12">
    <name type="scientific">Toxoplasma gondii GAB2-2007-GAL-DOM2</name>
    <dbReference type="NCBI Taxonomy" id="1130820"/>
    <lineage>
        <taxon>Eukaryota</taxon>
        <taxon>Sar</taxon>
        <taxon>Alveolata</taxon>
        <taxon>Apicomplexa</taxon>
        <taxon>Conoidasida</taxon>
        <taxon>Coccidia</taxon>
        <taxon>Eucoccidiorida</taxon>
        <taxon>Eimeriorina</taxon>
        <taxon>Sarcocystidae</taxon>
        <taxon>Toxoplasma</taxon>
    </lineage>
</organism>
<feature type="region of interest" description="Disordered" evidence="9">
    <location>
        <begin position="318"/>
        <end position="346"/>
    </location>
</feature>
<dbReference type="GO" id="GO:0005634">
    <property type="term" value="C:nucleus"/>
    <property type="evidence" value="ECO:0007669"/>
    <property type="project" value="TreeGrafter"/>
</dbReference>
<dbReference type="InterPro" id="IPR050108">
    <property type="entry name" value="CDK"/>
</dbReference>
<feature type="compositionally biased region" description="Polar residues" evidence="9">
    <location>
        <begin position="1220"/>
        <end position="1232"/>
    </location>
</feature>
<protein>
    <recommendedName>
        <fullName evidence="5">Cyclin-dependent kinase 2 homolog</fullName>
    </recommendedName>
    <alternativeName>
        <fullName evidence="6">Cell division control protein 2 homolog</fullName>
    </alternativeName>
    <alternativeName>
        <fullName evidence="7">cdc2-related kinase 2</fullName>
    </alternativeName>
</protein>
<feature type="region of interest" description="Disordered" evidence="9">
    <location>
        <begin position="777"/>
        <end position="842"/>
    </location>
</feature>
<feature type="region of interest" description="Disordered" evidence="9">
    <location>
        <begin position="896"/>
        <end position="940"/>
    </location>
</feature>
<feature type="compositionally biased region" description="Low complexity" evidence="9">
    <location>
        <begin position="796"/>
        <end position="809"/>
    </location>
</feature>
<dbReference type="Proteomes" id="UP000028837">
    <property type="component" value="Unassembled WGS sequence"/>
</dbReference>
<dbReference type="Pfam" id="PF00069">
    <property type="entry name" value="Pkinase"/>
    <property type="match status" value="3"/>
</dbReference>
<dbReference type="SUPFAM" id="SSF56112">
    <property type="entry name" value="Protein kinase-like (PK-like)"/>
    <property type="match status" value="1"/>
</dbReference>
<feature type="compositionally biased region" description="Basic and acidic residues" evidence="9">
    <location>
        <begin position="777"/>
        <end position="793"/>
    </location>
</feature>
<feature type="compositionally biased region" description="Basic and acidic residues" evidence="9">
    <location>
        <begin position="1163"/>
        <end position="1173"/>
    </location>
</feature>
<feature type="domain" description="Protein kinase" evidence="10">
    <location>
        <begin position="500"/>
        <end position="1301"/>
    </location>
</feature>
<evidence type="ECO:0000256" key="1">
    <source>
        <dbReference type="ARBA" id="ARBA00006485"/>
    </source>
</evidence>
<evidence type="ECO:0000256" key="3">
    <source>
        <dbReference type="ARBA" id="ARBA00022840"/>
    </source>
</evidence>
<reference evidence="11 12" key="1">
    <citation type="submission" date="2014-02" db="EMBL/GenBank/DDBJ databases">
        <authorList>
            <person name="Sibley D."/>
            <person name="Venepally P."/>
            <person name="Karamycheva S."/>
            <person name="Hadjithomas M."/>
            <person name="Khan A."/>
            <person name="Brunk B."/>
            <person name="Roos D."/>
            <person name="Caler E."/>
            <person name="Lorenzi H."/>
        </authorList>
    </citation>
    <scope>NUCLEOTIDE SEQUENCE [LARGE SCALE GENOMIC DNA]</scope>
    <source>
        <strain evidence="11 12">GAB2-2007-GAL-DOM2</strain>
    </source>
</reference>
<feature type="region of interest" description="Disordered" evidence="9">
    <location>
        <begin position="972"/>
        <end position="1085"/>
    </location>
</feature>
<feature type="compositionally biased region" description="Basic and acidic residues" evidence="9">
    <location>
        <begin position="641"/>
        <end position="669"/>
    </location>
</feature>
<evidence type="ECO:0000313" key="12">
    <source>
        <dbReference type="Proteomes" id="UP000028837"/>
    </source>
</evidence>
<name>A0A086JTV9_TOXGO</name>
<feature type="compositionally biased region" description="Polar residues" evidence="9">
    <location>
        <begin position="111"/>
        <end position="121"/>
    </location>
</feature>
<keyword evidence="11" id="KW-0418">Kinase</keyword>
<keyword evidence="11" id="KW-0808">Transferase</keyword>
<proteinExistence type="inferred from homology"/>
<evidence type="ECO:0000256" key="2">
    <source>
        <dbReference type="ARBA" id="ARBA00022741"/>
    </source>
</evidence>
<dbReference type="InterPro" id="IPR017441">
    <property type="entry name" value="Protein_kinase_ATP_BS"/>
</dbReference>
<feature type="region of interest" description="Disordered" evidence="9">
    <location>
        <begin position="636"/>
        <end position="681"/>
    </location>
</feature>
<feature type="compositionally biased region" description="Polar residues" evidence="9">
    <location>
        <begin position="388"/>
        <end position="397"/>
    </location>
</feature>
<evidence type="ECO:0000256" key="5">
    <source>
        <dbReference type="ARBA" id="ARBA00039612"/>
    </source>
</evidence>
<feature type="compositionally biased region" description="Basic and acidic residues" evidence="9">
    <location>
        <begin position="815"/>
        <end position="832"/>
    </location>
</feature>
<dbReference type="OrthoDB" id="330850at2759"/>
<feature type="compositionally biased region" description="Basic and acidic residues" evidence="9">
    <location>
        <begin position="906"/>
        <end position="929"/>
    </location>
</feature>
<dbReference type="GO" id="GO:0005524">
    <property type="term" value="F:ATP binding"/>
    <property type="evidence" value="ECO:0007669"/>
    <property type="project" value="UniProtKB-UniRule"/>
</dbReference>
<sequence>MPRLVLRETDNGCFLTQGGKRAGSQASQDPTVVAVTTARQKRDTGDSVLSVPVPGDGSAPGNLKKRPPHPVPRTVDESQQQNQQEGSMELRLMPPGSRGFEMISSKRAKTTEVQTKQSTGESRVECASDVSDVPIPLASRSYPEMVLADSLPLSDEPGDSPVPDNKRKGLRGRPSQQQKNSTLVGTGSIAASSEAKVSGGDRPAESTFFCAPEDEKTGSHAAFQGSNPPLVSVSNGRIESISPSSFPGSLHPHTGDGNCIARNNAQHAHTDCDHEAATNDVCNDKEQVCACVNATDMPGILKATSDPPVVVSETRRPACGFPQRKGVPKSGPTVPKRSSAGETGDGTLISERIEPVAGDSCAGHGILPAGGRNTCGKNSRKGLRVNPKKSNTTGTTGANDVVNLVRAHRDVRIAIEADPESSSEDPHLEQCLPPIGRRAARAAHATRPPAIAVSHDTGGRAMERSVSKRFGEKTDSGDTNTQKETIVRLCDRDEQIWNEWEGVRLLGEGVYGRVYLVRNKETGEERAFKRMYLQSSRHATDDDSVAGGGVPAVVQREVASLKALRGAQNVIRLDRVFVGCRRVYLSFPVIHGGSLTELMRSYAGWQEHLLYSHQSQQHDHPSLVYPHKLFLQDHDEEDAAREESENRSSSLQKREKKDEDLAFRTETRMSESSSVSPGMLIRGDPKNHVAFPVPFSYPDMPPCGLPLALCKTIIQAILRGVAACHEHRIAHRDLKPDNILVEWMQQHPPAPPPPPPSPVSSAIYYPERFPCAAKDEEVGEDGHVARREPDAHLTSRSRAAEFAATAAELLKTKPLKRDAEQGAEMKEEREGPRSAGSVDKSVENIESGCSSIPARLQKGAVENKGGAHCVKSSTGRGNYEFPKGEDGCVVLEAKDGLTDTSTGPSQKEEAGSRASSEKTVEDDGSKDASQDTPPPYPPLPTKVVIADFGLARTLPFYISSSVMPKQQLSATSSTAPAVVRTPAAHKNQRGCFRQSKDTCQKKSAPQKKGKLPPKPSKSGSAPSQPDGDNSSGLAPGALHREKKLGRSCSGWEGEDGSTTERKSRKQSTKKPESPESDIQSGSDEKIAARTSFSLSPEIITLNYRPLDVLLGSSSYSLCVDVWSAGCILMELLTGTELIDGCSEFQCIMAIMRLFGNPWRRERRGKEGRSKEEEVTLAQGSSKEKDELECAGKREGDKEENGGKNFEEAPAIDHQNPEGGSKTSFPKNSRQTTLTRSSEWKFWSEALPAFEGEERPLERILLENGRVDALADPHLLDLASKLLEVMPDKRITAKEALRHPFFDDICIGDEL</sequence>
<dbReference type="PROSITE" id="PS00107">
    <property type="entry name" value="PROTEIN_KINASE_ATP"/>
    <property type="match status" value="1"/>
</dbReference>
<feature type="region of interest" description="Disordered" evidence="9">
    <location>
        <begin position="1"/>
        <end position="127"/>
    </location>
</feature>
<dbReference type="GO" id="GO:0004674">
    <property type="term" value="F:protein serine/threonine kinase activity"/>
    <property type="evidence" value="ECO:0007669"/>
    <property type="project" value="TreeGrafter"/>
</dbReference>
<feature type="compositionally biased region" description="Basic and acidic residues" evidence="9">
    <location>
        <begin position="1"/>
        <end position="10"/>
    </location>
</feature>
<evidence type="ECO:0000256" key="4">
    <source>
        <dbReference type="ARBA" id="ARBA00038543"/>
    </source>
</evidence>
<feature type="compositionally biased region" description="Polar residues" evidence="9">
    <location>
        <begin position="77"/>
        <end position="86"/>
    </location>
</feature>
<dbReference type="SMART" id="SM00220">
    <property type="entry name" value="S_TKc"/>
    <property type="match status" value="1"/>
</dbReference>
<accession>A0A086JTV9</accession>
<keyword evidence="2 8" id="KW-0547">Nucleotide-binding</keyword>
<dbReference type="EMBL" id="AHZU02001158">
    <property type="protein sequence ID" value="KFG35577.1"/>
    <property type="molecule type" value="Genomic_DNA"/>
</dbReference>
<dbReference type="InterPro" id="IPR000719">
    <property type="entry name" value="Prot_kinase_dom"/>
</dbReference>
<feature type="compositionally biased region" description="Basic and acidic residues" evidence="9">
    <location>
        <begin position="1181"/>
        <end position="1206"/>
    </location>
</feature>
<feature type="region of interest" description="Disordered" evidence="9">
    <location>
        <begin position="372"/>
        <end position="397"/>
    </location>
</feature>
<feature type="region of interest" description="Disordered" evidence="9">
    <location>
        <begin position="861"/>
        <end position="883"/>
    </location>
</feature>